<proteinExistence type="inferred from homology"/>
<comment type="subcellular location">
    <subcellularLocation>
        <location evidence="1">Cell membrane</location>
        <topology evidence="1">Single-pass type II membrane protein</topology>
    </subcellularLocation>
    <subcellularLocation>
        <location evidence="6">Membrane</location>
        <topology evidence="6">Single-pass type II membrane protein</topology>
    </subcellularLocation>
</comment>
<dbReference type="Proteomes" id="UP000481109">
    <property type="component" value="Unassembled WGS sequence"/>
</dbReference>
<keyword evidence="10" id="KW-1185">Reference proteome</keyword>
<accession>A0A6G4XJ68</accession>
<evidence type="ECO:0000259" key="8">
    <source>
        <dbReference type="Pfam" id="PF10502"/>
    </source>
</evidence>
<feature type="region of interest" description="Disordered" evidence="7">
    <location>
        <begin position="1"/>
        <end position="29"/>
    </location>
</feature>
<dbReference type="GO" id="GO:0006465">
    <property type="term" value="P:signal peptide processing"/>
    <property type="evidence" value="ECO:0007669"/>
    <property type="project" value="InterPro"/>
</dbReference>
<dbReference type="PANTHER" id="PTHR43390">
    <property type="entry name" value="SIGNAL PEPTIDASE I"/>
    <property type="match status" value="1"/>
</dbReference>
<sequence length="251" mass="26523">MDTEARSTERDRSSAPTGEQEEGSRSARLRPGELLSTGLRRFVAGLVVIVVVLLLVSHFVMQPFLIPSGSMQPTLRDGDRVLVNKLAYRFGSEPRRGDVVVFDGSGYFGNSDYIKRVGGVGGDHIVCCDEKGRIEVNGEPVDETYLHPGDAPSSVPFDVVVPEGTLFLLGDHRSDSSDSRDHLGSPGGGFLPVEQVIGRAEWVGWPVGRWADIAGADALARVPEGAGNTLARVPEGPGSALGAGAAKAPHG</sequence>
<dbReference type="InterPro" id="IPR000223">
    <property type="entry name" value="Pept_S26A_signal_pept_1"/>
</dbReference>
<evidence type="ECO:0000256" key="4">
    <source>
        <dbReference type="ARBA" id="ARBA00022801"/>
    </source>
</evidence>
<evidence type="ECO:0000256" key="1">
    <source>
        <dbReference type="ARBA" id="ARBA00004401"/>
    </source>
</evidence>
<keyword evidence="6" id="KW-0472">Membrane</keyword>
<dbReference type="PROSITE" id="PS00501">
    <property type="entry name" value="SPASE_I_1"/>
    <property type="match status" value="1"/>
</dbReference>
<name>A0A6G4XJ68_9ACTN</name>
<dbReference type="GO" id="GO:0009003">
    <property type="term" value="F:signal peptidase activity"/>
    <property type="evidence" value="ECO:0007669"/>
    <property type="project" value="UniProtKB-EC"/>
</dbReference>
<feature type="active site" evidence="5">
    <location>
        <position position="115"/>
    </location>
</feature>
<feature type="compositionally biased region" description="Basic and acidic residues" evidence="7">
    <location>
        <begin position="1"/>
        <end position="13"/>
    </location>
</feature>
<dbReference type="CDD" id="cd06530">
    <property type="entry name" value="S26_SPase_I"/>
    <property type="match status" value="1"/>
</dbReference>
<evidence type="ECO:0000313" key="10">
    <source>
        <dbReference type="Proteomes" id="UP000481109"/>
    </source>
</evidence>
<feature type="transmembrane region" description="Helical" evidence="6">
    <location>
        <begin position="42"/>
        <end position="66"/>
    </location>
</feature>
<dbReference type="Gene3D" id="2.10.109.10">
    <property type="entry name" value="Umud Fragment, subunit A"/>
    <property type="match status" value="1"/>
</dbReference>
<dbReference type="Pfam" id="PF10502">
    <property type="entry name" value="Peptidase_S26"/>
    <property type="match status" value="1"/>
</dbReference>
<evidence type="ECO:0000256" key="6">
    <source>
        <dbReference type="RuleBase" id="RU362042"/>
    </source>
</evidence>
<keyword evidence="6" id="KW-0812">Transmembrane</keyword>
<keyword evidence="4 6" id="KW-0378">Hydrolase</keyword>
<reference evidence="9 10" key="1">
    <citation type="submission" date="2020-02" db="EMBL/GenBank/DDBJ databases">
        <title>Whole-genome analyses of novel actinobacteria.</title>
        <authorList>
            <person name="Sahin N."/>
            <person name="Tokatli A."/>
        </authorList>
    </citation>
    <scope>NUCLEOTIDE SEQUENCE [LARGE SCALE GENOMIC DNA]</scope>
    <source>
        <strain evidence="9 10">YC504</strain>
    </source>
</reference>
<dbReference type="RefSeq" id="WP_165332922.1">
    <property type="nucleotide sequence ID" value="NZ_JAAKZW010000065.1"/>
</dbReference>
<protein>
    <recommendedName>
        <fullName evidence="6">Signal peptidase I</fullName>
        <ecNumber evidence="6">3.4.21.89</ecNumber>
    </recommendedName>
</protein>
<dbReference type="AlphaFoldDB" id="A0A6G4XJ68"/>
<dbReference type="PANTHER" id="PTHR43390:SF1">
    <property type="entry name" value="CHLOROPLAST PROCESSING PEPTIDASE"/>
    <property type="match status" value="1"/>
</dbReference>
<evidence type="ECO:0000256" key="7">
    <source>
        <dbReference type="SAM" id="MobiDB-lite"/>
    </source>
</evidence>
<comment type="caution">
    <text evidence="9">The sequence shown here is derived from an EMBL/GenBank/DDBJ whole genome shotgun (WGS) entry which is preliminary data.</text>
</comment>
<dbReference type="NCBIfam" id="TIGR02227">
    <property type="entry name" value="sigpep_I_bact"/>
    <property type="match status" value="1"/>
</dbReference>
<dbReference type="PRINTS" id="PR00727">
    <property type="entry name" value="LEADERPTASE"/>
</dbReference>
<feature type="active site" evidence="5">
    <location>
        <position position="70"/>
    </location>
</feature>
<dbReference type="InterPro" id="IPR019533">
    <property type="entry name" value="Peptidase_S26"/>
</dbReference>
<organism evidence="9 10">
    <name type="scientific">Streptomyces mesophilus</name>
    <dbReference type="NCBI Taxonomy" id="1775132"/>
    <lineage>
        <taxon>Bacteria</taxon>
        <taxon>Bacillati</taxon>
        <taxon>Actinomycetota</taxon>
        <taxon>Actinomycetes</taxon>
        <taxon>Kitasatosporales</taxon>
        <taxon>Streptomycetaceae</taxon>
        <taxon>Streptomyces</taxon>
    </lineage>
</organism>
<dbReference type="GO" id="GO:0004252">
    <property type="term" value="F:serine-type endopeptidase activity"/>
    <property type="evidence" value="ECO:0007669"/>
    <property type="project" value="InterPro"/>
</dbReference>
<dbReference type="InterPro" id="IPR036286">
    <property type="entry name" value="LexA/Signal_pep-like_sf"/>
</dbReference>
<dbReference type="GO" id="GO:0005886">
    <property type="term" value="C:plasma membrane"/>
    <property type="evidence" value="ECO:0007669"/>
    <property type="project" value="UniProtKB-SubCell"/>
</dbReference>
<keyword evidence="3 6" id="KW-0645">Protease</keyword>
<gene>
    <name evidence="9" type="primary">lepB</name>
    <name evidence="9" type="ORF">G6045_17580</name>
</gene>
<feature type="region of interest" description="Disordered" evidence="7">
    <location>
        <begin position="229"/>
        <end position="251"/>
    </location>
</feature>
<evidence type="ECO:0000256" key="5">
    <source>
        <dbReference type="PIRSR" id="PIRSR600223-1"/>
    </source>
</evidence>
<evidence type="ECO:0000256" key="3">
    <source>
        <dbReference type="ARBA" id="ARBA00022670"/>
    </source>
</evidence>
<dbReference type="EMBL" id="JAAKZW010000065">
    <property type="protein sequence ID" value="NGO77458.1"/>
    <property type="molecule type" value="Genomic_DNA"/>
</dbReference>
<feature type="domain" description="Peptidase S26" evidence="8">
    <location>
        <begin position="40"/>
        <end position="205"/>
    </location>
</feature>
<evidence type="ECO:0000313" key="9">
    <source>
        <dbReference type="EMBL" id="NGO77458.1"/>
    </source>
</evidence>
<keyword evidence="6" id="KW-1133">Transmembrane helix</keyword>
<comment type="catalytic activity">
    <reaction evidence="6">
        <text>Cleavage of hydrophobic, N-terminal signal or leader sequences from secreted and periplasmic proteins.</text>
        <dbReference type="EC" id="3.4.21.89"/>
    </reaction>
</comment>
<comment type="similarity">
    <text evidence="2 6">Belongs to the peptidase S26 family.</text>
</comment>
<evidence type="ECO:0000256" key="2">
    <source>
        <dbReference type="ARBA" id="ARBA00009370"/>
    </source>
</evidence>
<dbReference type="EC" id="3.4.21.89" evidence="6"/>
<dbReference type="InterPro" id="IPR019756">
    <property type="entry name" value="Pept_S26A_signal_pept_1_Ser-AS"/>
</dbReference>
<dbReference type="SUPFAM" id="SSF51306">
    <property type="entry name" value="LexA/Signal peptidase"/>
    <property type="match status" value="1"/>
</dbReference>